<sequence>MSNKPSEGRAKRYKTYTSTLGDILFPGDGYDETELRSVVGELIHLAGESDLPKDPARLGKCLAVFMPEFVRDESIDLYWHQRNVDRWNQLVKPRLAQAIEDYYINGGKEKMASDVQNCLSELESLGMVIDGREAVTARLGRCNWKDNLVRVMLMGRPEGIRFHAPLSCCNTVNQNAAANVLERYNLNQSDIGTFVANVFRG</sequence>
<name>A0A2S3R191_VIBVL</name>
<dbReference type="AlphaFoldDB" id="A0A2S3R191"/>
<reference evidence="1 2" key="1">
    <citation type="journal article" date="2018" name="Front. Microbiol.">
        <title>Phylogeny of Vibrio vulnificus from the Analysis of the Core-Genome: Implications for Intra-Species Taxonomy.</title>
        <authorList>
            <person name="Roig F.J."/>
            <person name="Gonzalez-Candelas F."/>
            <person name="Sanjuan E."/>
            <person name="Fouz B."/>
            <person name="Feil E.J."/>
            <person name="Llorens C."/>
            <person name="Baker-Austin C."/>
            <person name="Oliver J.D."/>
            <person name="Danin-Poleg Y."/>
            <person name="Gibas C.J."/>
            <person name="Kashi Y."/>
            <person name="Gulig P.A."/>
            <person name="Morrison S.S."/>
            <person name="Amaro C."/>
        </authorList>
    </citation>
    <scope>NUCLEOTIDE SEQUENCE [LARGE SCALE GENOMIC DNA]</scope>
    <source>
        <strain evidence="1 2">CECT4608</strain>
    </source>
</reference>
<evidence type="ECO:0000313" key="1">
    <source>
        <dbReference type="EMBL" id="POB46871.1"/>
    </source>
</evidence>
<proteinExistence type="predicted"/>
<dbReference type="RefSeq" id="WP_103200423.1">
    <property type="nucleotide sequence ID" value="NZ_PDGH01000101.1"/>
</dbReference>
<dbReference type="Proteomes" id="UP000237466">
    <property type="component" value="Unassembled WGS sequence"/>
</dbReference>
<accession>A0A2S3R191</accession>
<evidence type="ECO:0000313" key="2">
    <source>
        <dbReference type="Proteomes" id="UP000237466"/>
    </source>
</evidence>
<protein>
    <submittedName>
        <fullName evidence="1">Uncharacterized protein</fullName>
    </submittedName>
</protein>
<comment type="caution">
    <text evidence="1">The sequence shown here is derived from an EMBL/GenBank/DDBJ whole genome shotgun (WGS) entry which is preliminary data.</text>
</comment>
<organism evidence="1 2">
    <name type="scientific">Vibrio vulnificus</name>
    <dbReference type="NCBI Taxonomy" id="672"/>
    <lineage>
        <taxon>Bacteria</taxon>
        <taxon>Pseudomonadati</taxon>
        <taxon>Pseudomonadota</taxon>
        <taxon>Gammaproteobacteria</taxon>
        <taxon>Vibrionales</taxon>
        <taxon>Vibrionaceae</taxon>
        <taxon>Vibrio</taxon>
    </lineage>
</organism>
<dbReference type="EMBL" id="PDGH01000101">
    <property type="protein sequence ID" value="POB46871.1"/>
    <property type="molecule type" value="Genomic_DNA"/>
</dbReference>
<gene>
    <name evidence="1" type="ORF">CRN52_12390</name>
</gene>